<evidence type="ECO:0000256" key="3">
    <source>
        <dbReference type="ARBA" id="ARBA00022840"/>
    </source>
</evidence>
<evidence type="ECO:0000256" key="2">
    <source>
        <dbReference type="ARBA" id="ARBA00022741"/>
    </source>
</evidence>
<dbReference type="Gene3D" id="1.20.1060.20">
    <property type="match status" value="1"/>
</dbReference>
<dbReference type="PIRSF" id="PIRSF005719">
    <property type="entry name" value="SMC"/>
    <property type="match status" value="1"/>
</dbReference>
<keyword evidence="4 6" id="KW-0175">Coiled coil</keyword>
<evidence type="ECO:0000313" key="10">
    <source>
        <dbReference type="Proteomes" id="UP000590740"/>
    </source>
</evidence>
<evidence type="ECO:0000256" key="5">
    <source>
        <dbReference type="ARBA" id="ARBA00023125"/>
    </source>
</evidence>
<accession>A0A7W7YB78</accession>
<dbReference type="FunFam" id="3.40.50.300:FF:000984">
    <property type="entry name" value="Chromosome partition protein Smc"/>
    <property type="match status" value="1"/>
</dbReference>
<evidence type="ECO:0000313" key="9">
    <source>
        <dbReference type="EMBL" id="MBB5033007.1"/>
    </source>
</evidence>
<dbReference type="Gene3D" id="3.30.70.1620">
    <property type="match status" value="1"/>
</dbReference>
<dbReference type="SMART" id="SM00968">
    <property type="entry name" value="SMC_hinge"/>
    <property type="match status" value="1"/>
</dbReference>
<dbReference type="GO" id="GO:0006260">
    <property type="term" value="P:DNA replication"/>
    <property type="evidence" value="ECO:0007669"/>
    <property type="project" value="UniProtKB-UniRule"/>
</dbReference>
<dbReference type="Proteomes" id="UP000590740">
    <property type="component" value="Unassembled WGS sequence"/>
</dbReference>
<dbReference type="GO" id="GO:0030261">
    <property type="term" value="P:chromosome condensation"/>
    <property type="evidence" value="ECO:0007669"/>
    <property type="project" value="InterPro"/>
</dbReference>
<dbReference type="InterPro" id="IPR011890">
    <property type="entry name" value="SMC_prok"/>
</dbReference>
<dbReference type="GO" id="GO:0005524">
    <property type="term" value="F:ATP binding"/>
    <property type="evidence" value="ECO:0007669"/>
    <property type="project" value="UniProtKB-UniRule"/>
</dbReference>
<feature type="domain" description="SMC hinge" evidence="8">
    <location>
        <begin position="525"/>
        <end position="640"/>
    </location>
</feature>
<organism evidence="9 10">
    <name type="scientific">Prosthecobacter vanneervenii</name>
    <dbReference type="NCBI Taxonomy" id="48466"/>
    <lineage>
        <taxon>Bacteria</taxon>
        <taxon>Pseudomonadati</taxon>
        <taxon>Verrucomicrobiota</taxon>
        <taxon>Verrucomicrobiia</taxon>
        <taxon>Verrucomicrobiales</taxon>
        <taxon>Verrucomicrobiaceae</taxon>
        <taxon>Prosthecobacter</taxon>
    </lineage>
</organism>
<comment type="caution">
    <text evidence="9">The sequence shown here is derived from an EMBL/GenBank/DDBJ whole genome shotgun (WGS) entry which is preliminary data.</text>
</comment>
<dbReference type="GO" id="GO:0007059">
    <property type="term" value="P:chromosome segregation"/>
    <property type="evidence" value="ECO:0007669"/>
    <property type="project" value="UniProtKB-UniRule"/>
</dbReference>
<gene>
    <name evidence="6" type="primary">smc</name>
    <name evidence="9" type="ORF">HNQ65_002590</name>
</gene>
<comment type="subcellular location">
    <subcellularLocation>
        <location evidence="6">Cytoplasm</location>
    </subcellularLocation>
</comment>
<dbReference type="InterPro" id="IPR010935">
    <property type="entry name" value="SMC_hinge"/>
</dbReference>
<dbReference type="EMBL" id="JACHIG010000005">
    <property type="protein sequence ID" value="MBB5033007.1"/>
    <property type="molecule type" value="Genomic_DNA"/>
</dbReference>
<evidence type="ECO:0000256" key="4">
    <source>
        <dbReference type="ARBA" id="ARBA00023054"/>
    </source>
</evidence>
<evidence type="ECO:0000256" key="7">
    <source>
        <dbReference type="SAM" id="MobiDB-lite"/>
    </source>
</evidence>
<dbReference type="PANTHER" id="PTHR43977">
    <property type="entry name" value="STRUCTURAL MAINTENANCE OF CHROMOSOMES PROTEIN 3"/>
    <property type="match status" value="1"/>
</dbReference>
<dbReference type="HAMAP" id="MF_01894">
    <property type="entry name" value="Smc_prok"/>
    <property type="match status" value="1"/>
</dbReference>
<dbReference type="InterPro" id="IPR003395">
    <property type="entry name" value="RecF/RecN/SMC_N"/>
</dbReference>
<dbReference type="GO" id="GO:0005694">
    <property type="term" value="C:chromosome"/>
    <property type="evidence" value="ECO:0007669"/>
    <property type="project" value="InterPro"/>
</dbReference>
<dbReference type="GO" id="GO:0007062">
    <property type="term" value="P:sister chromatid cohesion"/>
    <property type="evidence" value="ECO:0007669"/>
    <property type="project" value="InterPro"/>
</dbReference>
<dbReference type="InterPro" id="IPR027417">
    <property type="entry name" value="P-loop_NTPase"/>
</dbReference>
<dbReference type="Pfam" id="PF06470">
    <property type="entry name" value="SMC_hinge"/>
    <property type="match status" value="1"/>
</dbReference>
<evidence type="ECO:0000256" key="1">
    <source>
        <dbReference type="ARBA" id="ARBA00022490"/>
    </source>
</evidence>
<dbReference type="GO" id="GO:0005737">
    <property type="term" value="C:cytoplasm"/>
    <property type="evidence" value="ECO:0007669"/>
    <property type="project" value="UniProtKB-SubCell"/>
</dbReference>
<dbReference type="CDD" id="cd03278">
    <property type="entry name" value="ABC_SMC_barmotin"/>
    <property type="match status" value="1"/>
</dbReference>
<dbReference type="Gene3D" id="3.40.50.300">
    <property type="entry name" value="P-loop containing nucleotide triphosphate hydrolases"/>
    <property type="match status" value="2"/>
</dbReference>
<feature type="compositionally biased region" description="Acidic residues" evidence="7">
    <location>
        <begin position="999"/>
        <end position="1015"/>
    </location>
</feature>
<evidence type="ECO:0000259" key="8">
    <source>
        <dbReference type="SMART" id="SM00968"/>
    </source>
</evidence>
<dbReference type="RefSeq" id="WP_184339931.1">
    <property type="nucleotide sequence ID" value="NZ_JACHIG010000005.1"/>
</dbReference>
<keyword evidence="10" id="KW-1185">Reference proteome</keyword>
<feature type="coiled-coil region" evidence="6">
    <location>
        <begin position="241"/>
        <end position="499"/>
    </location>
</feature>
<comment type="function">
    <text evidence="6">Required for chromosome condensation and partitioning.</text>
</comment>
<keyword evidence="2 6" id="KW-0547">Nucleotide-binding</keyword>
<dbReference type="SUPFAM" id="SSF52540">
    <property type="entry name" value="P-loop containing nucleoside triphosphate hydrolases"/>
    <property type="match status" value="1"/>
</dbReference>
<reference evidence="9 10" key="1">
    <citation type="submission" date="2020-08" db="EMBL/GenBank/DDBJ databases">
        <title>Genomic Encyclopedia of Type Strains, Phase IV (KMG-IV): sequencing the most valuable type-strain genomes for metagenomic binning, comparative biology and taxonomic classification.</title>
        <authorList>
            <person name="Goeker M."/>
        </authorList>
    </citation>
    <scope>NUCLEOTIDE SEQUENCE [LARGE SCALE GENOMIC DNA]</scope>
    <source>
        <strain evidence="9 10">DSM 12252</strain>
    </source>
</reference>
<dbReference type="Pfam" id="PF02463">
    <property type="entry name" value="SMC_N"/>
    <property type="match status" value="1"/>
</dbReference>
<dbReference type="InterPro" id="IPR024704">
    <property type="entry name" value="SMC"/>
</dbReference>
<comment type="subunit">
    <text evidence="6">Homodimer.</text>
</comment>
<feature type="coiled-coil region" evidence="6">
    <location>
        <begin position="681"/>
        <end position="925"/>
    </location>
</feature>
<dbReference type="GO" id="GO:0003677">
    <property type="term" value="F:DNA binding"/>
    <property type="evidence" value="ECO:0007669"/>
    <property type="project" value="UniProtKB-UniRule"/>
</dbReference>
<name>A0A7W7YB78_9BACT</name>
<dbReference type="Gene3D" id="1.20.5.340">
    <property type="match status" value="1"/>
</dbReference>
<feature type="region of interest" description="Disordered" evidence="7">
    <location>
        <begin position="1277"/>
        <end position="1338"/>
    </location>
</feature>
<evidence type="ECO:0000256" key="6">
    <source>
        <dbReference type="HAMAP-Rule" id="MF_01894"/>
    </source>
</evidence>
<feature type="region of interest" description="Disordered" evidence="7">
    <location>
        <begin position="975"/>
        <end position="1024"/>
    </location>
</feature>
<proteinExistence type="inferred from homology"/>
<dbReference type="InterPro" id="IPR036277">
    <property type="entry name" value="SMC_hinge_sf"/>
</dbReference>
<dbReference type="SUPFAM" id="SSF57997">
    <property type="entry name" value="Tropomyosin"/>
    <property type="match status" value="1"/>
</dbReference>
<keyword evidence="1 6" id="KW-0963">Cytoplasm</keyword>
<feature type="binding site" evidence="6">
    <location>
        <begin position="32"/>
        <end position="39"/>
    </location>
    <ligand>
        <name>ATP</name>
        <dbReference type="ChEBI" id="CHEBI:30616"/>
    </ligand>
</feature>
<keyword evidence="3 6" id="KW-0067">ATP-binding</keyword>
<protein>
    <recommendedName>
        <fullName evidence="6">Chromosome partition protein Smc</fullName>
    </recommendedName>
</protein>
<dbReference type="SUPFAM" id="SSF75553">
    <property type="entry name" value="Smc hinge domain"/>
    <property type="match status" value="1"/>
</dbReference>
<dbReference type="NCBIfam" id="TIGR02168">
    <property type="entry name" value="SMC_prok_B"/>
    <property type="match status" value="1"/>
</dbReference>
<comment type="similarity">
    <text evidence="6">Belongs to the SMC family.</text>
</comment>
<keyword evidence="5 6" id="KW-0238">DNA-binding</keyword>
<sequence length="1338" mass="151393">MYLKSLTLHGFKSFADKTHFEFHKGVTGIVGPNGCGKSNVVDAIRWVLGETSAKALRGDEMADVIFNGTDKRKPVGLAEVTLTMADCEQSLNVDFNEVALTRRVFRDGRSEYRLNNTVCRLKDIHDLIAGTGIGRAAYSIMAQGQIDMLLSSKPEDRRTVFEEAAGITKFKSQKREALRKLEYTEANLLRVADIIAEVKRQMGTLQRQAAKARRYQALLEDTRLLDTHLAHKQYTEFSGEKSEAENTVRMMTQQIEELQRKLQTAETEAAQTREAYHSLESQISQARQQAQELRSQMQNAEGRIGFNRERNEELEGRLRQNEEQIAANEELLDQARRDLVNADEQLLAIAENIQTRQMAVNEHASQHQNILPERNRLESDRRAIRESIRQFEGQIAASEARAQSLSNQISGDRQRFESLSHDRMTAQQARETSQIEFDELQRNIQELEETRNQLEEKAKDCAREIIERRRQRDALSNELNELQRSLTQRKSRLEIIEQLLQKGEGLSAGTQKVISGLDNPEVYSVGVRGLLASSIEVEPAFITPIEAALKDHLQAVLLTESELAAQIIDRLTDHKMGRAALVPHDFCNLRNAADRELLPAGAITWATDKVRVKTGVQSLLDHLLHNVVIVDDLHTALRMKREMPHLAIATMRGEFITHDGIISGGATKEEGSSTLRREAEVRQLRSEVEALEYQYMEKEDAVNTASTQLEEMQREEVSLREQAQRAREGFSQFQGKMSVVQRALQQATAKLESVEWDQNQIQERMSGSESQIQQLREAVVIAQEQLETSRIREAELETEMESFLRRELESSERLNELRTALALEQSALQSIERQKAPLAMRLQELQAGINRFAEEMNTWRMRIQQNEAESARFEEQIQSQRGTIAAIEEHLQSKTEERAGLFEQVSQLEAQLTQLRQSFNGLNESRNRAEVTLTRVDLRLENLISQVQERYSFHIEAFEPDYHVLMLTIEEQKKNRNRGKKGASSAADSSSQNEGAEAVADDSAEPEAAAEEVEETQVRAVSNRDDDAVDIDDVVIPGQEAEPDWAFVMEVVYELRQKLEGIGPVNLDAIQEFEELEERHNFLDTQHNDLVKSKEELLQVIAKINDTTKTMFVETFEQVRGFFNNNFRELFGPAAKADLMLVDENDPLESGIEIIAKPPGKKLQTISLLSGGERSMTAVALLFSIYQVKPSPFCVLDELDAPLDETNIGRFLKMLDSFIDNSQFIIVTHNKRTMSRADVIYGVTMQEFGVSKPVGVRMTTEDTRTLAKSAQELALEAPNQNKRKKKGADADEAEVAAEGESAAEAPEANAPIQEDLDQEQARLTAIEEQEEQTPAVLV</sequence>
<comment type="domain">
    <text evidence="6">Contains large globular domains required for ATP hydrolysis at each terminus and a third globular domain forming a flexible hinge near the middle of the molecule. These domains are separated by coiled-coil structures.</text>
</comment>
<dbReference type="GO" id="GO:0016887">
    <property type="term" value="F:ATP hydrolysis activity"/>
    <property type="evidence" value="ECO:0007669"/>
    <property type="project" value="InterPro"/>
</dbReference>
<feature type="compositionally biased region" description="Low complexity" evidence="7">
    <location>
        <begin position="1298"/>
        <end position="1310"/>
    </location>
</feature>